<evidence type="ECO:0000313" key="2">
    <source>
        <dbReference type="EMBL" id="TDH67816.1"/>
    </source>
</evidence>
<evidence type="ECO:0000313" key="3">
    <source>
        <dbReference type="Proteomes" id="UP000294530"/>
    </source>
</evidence>
<reference evidence="2 3" key="1">
    <citation type="journal article" date="2021" name="Genome Biol.">
        <title>AFLAP: assembly-free linkage analysis pipeline using k-mers from genome sequencing data.</title>
        <authorList>
            <person name="Fletcher K."/>
            <person name="Zhang L."/>
            <person name="Gil J."/>
            <person name="Han R."/>
            <person name="Cavanaugh K."/>
            <person name="Michelmore R."/>
        </authorList>
    </citation>
    <scope>NUCLEOTIDE SEQUENCE [LARGE SCALE GENOMIC DNA]</scope>
    <source>
        <strain evidence="2 3">SF5</strain>
    </source>
</reference>
<feature type="region of interest" description="Disordered" evidence="1">
    <location>
        <begin position="354"/>
        <end position="400"/>
    </location>
</feature>
<accession>A0A976IDL3</accession>
<dbReference type="Proteomes" id="UP000294530">
    <property type="component" value="Unassembled WGS sequence"/>
</dbReference>
<protein>
    <submittedName>
        <fullName evidence="2">Uncharacterized protein</fullName>
    </submittedName>
</protein>
<proteinExistence type="predicted"/>
<feature type="compositionally biased region" description="Basic and acidic residues" evidence="1">
    <location>
        <begin position="302"/>
        <end position="312"/>
    </location>
</feature>
<feature type="region of interest" description="Disordered" evidence="1">
    <location>
        <begin position="179"/>
        <end position="211"/>
    </location>
</feature>
<evidence type="ECO:0000256" key="1">
    <source>
        <dbReference type="SAM" id="MobiDB-lite"/>
    </source>
</evidence>
<dbReference type="GeneID" id="94348581"/>
<feature type="compositionally biased region" description="Basic and acidic residues" evidence="1">
    <location>
        <begin position="56"/>
        <end position="67"/>
    </location>
</feature>
<sequence length="427" mass="48703">MTDRLVHNRAFRVSKERNQLVHIHLLTSHKTLLHLRDVILLYEFQDLLCEQRRRQLSHRKDLPDQERLATPAGKANNHHERTPAFFAWNEEAAFSRSRPTWQAETPQKIARTLHLTPPRECQPAPERSPDGSRYDERALFLHENEDICTVQDHDIVTSDPVERVITVTPIREDILDRVRPSGSTFRSHDSPSHAPLSTPRPLTPHSAAGLPTIQADRYRMNRSSGKRIRVSAQPTSLWNTTGTPQDNTQKRLYSANPSLRRSTDSSAVSQALQMTTTDSNSAGHDTITTFRDVPIYETRTDTRHVSFSEKKAHPQPRTLPVLADKTTQTDESLGLPRSDARLLSPHILTEDEDKLMPCAVHASNTDEAERSRKKQKTSDAAEQPQFRRTSSHTTNPILINPRILPDTTTFRRRSTNSSVLNDRLAWR</sequence>
<feature type="region of interest" description="Disordered" evidence="1">
    <location>
        <begin position="302"/>
        <end position="338"/>
    </location>
</feature>
<dbReference type="EMBL" id="SHOA02000187">
    <property type="protein sequence ID" value="TDH67816.1"/>
    <property type="molecule type" value="Genomic_DNA"/>
</dbReference>
<name>A0A976IDL3_BRELC</name>
<dbReference type="KEGG" id="blac:94348581"/>
<feature type="compositionally biased region" description="Polar residues" evidence="1">
    <location>
        <begin position="386"/>
        <end position="397"/>
    </location>
</feature>
<dbReference type="RefSeq" id="XP_067817315.1">
    <property type="nucleotide sequence ID" value="XM_067962910.1"/>
</dbReference>
<dbReference type="AlphaFoldDB" id="A0A976IDL3"/>
<keyword evidence="3" id="KW-1185">Reference proteome</keyword>
<feature type="region of interest" description="Disordered" evidence="1">
    <location>
        <begin position="56"/>
        <end position="78"/>
    </location>
</feature>
<comment type="caution">
    <text evidence="2">The sequence shown here is derived from an EMBL/GenBank/DDBJ whole genome shotgun (WGS) entry which is preliminary data.</text>
</comment>
<gene>
    <name evidence="2" type="ORF">CCR75_004824</name>
</gene>
<dbReference type="OrthoDB" id="10256179at2759"/>
<organism evidence="2 3">
    <name type="scientific">Bremia lactucae</name>
    <name type="common">Lettuce downy mildew</name>
    <dbReference type="NCBI Taxonomy" id="4779"/>
    <lineage>
        <taxon>Eukaryota</taxon>
        <taxon>Sar</taxon>
        <taxon>Stramenopiles</taxon>
        <taxon>Oomycota</taxon>
        <taxon>Peronosporomycetes</taxon>
        <taxon>Peronosporales</taxon>
        <taxon>Peronosporaceae</taxon>
        <taxon>Bremia</taxon>
    </lineage>
</organism>